<feature type="region of interest" description="Disordered" evidence="6">
    <location>
        <begin position="152"/>
        <end position="259"/>
    </location>
</feature>
<dbReference type="GeneID" id="27665994"/>
<keyword evidence="4" id="KW-0804">Transcription</keyword>
<dbReference type="GO" id="GO:0005634">
    <property type="term" value="C:nucleus"/>
    <property type="evidence" value="ECO:0007669"/>
    <property type="project" value="UniProtKB-SubCell"/>
</dbReference>
<dbReference type="GO" id="GO:0003677">
    <property type="term" value="F:DNA binding"/>
    <property type="evidence" value="ECO:0007669"/>
    <property type="project" value="InterPro"/>
</dbReference>
<dbReference type="OrthoDB" id="4456959at2759"/>
<evidence type="ECO:0000256" key="5">
    <source>
        <dbReference type="ARBA" id="ARBA00023242"/>
    </source>
</evidence>
<dbReference type="CDD" id="cd00067">
    <property type="entry name" value="GAL4"/>
    <property type="match status" value="1"/>
</dbReference>
<feature type="region of interest" description="Disordered" evidence="6">
    <location>
        <begin position="1008"/>
        <end position="1078"/>
    </location>
</feature>
<evidence type="ECO:0000256" key="3">
    <source>
        <dbReference type="ARBA" id="ARBA00023015"/>
    </source>
</evidence>
<feature type="compositionally biased region" description="Low complexity" evidence="6">
    <location>
        <begin position="1057"/>
        <end position="1075"/>
    </location>
</feature>
<evidence type="ECO:0000256" key="1">
    <source>
        <dbReference type="ARBA" id="ARBA00004123"/>
    </source>
</evidence>
<dbReference type="InterPro" id="IPR036864">
    <property type="entry name" value="Zn2-C6_fun-type_DNA-bd_sf"/>
</dbReference>
<keyword evidence="2" id="KW-0479">Metal-binding</keyword>
<feature type="compositionally biased region" description="Low complexity" evidence="6">
    <location>
        <begin position="157"/>
        <end position="170"/>
    </location>
</feature>
<dbReference type="KEGG" id="ssck:SPSK_03902"/>
<dbReference type="Pfam" id="PF00172">
    <property type="entry name" value="Zn_clus"/>
    <property type="match status" value="1"/>
</dbReference>
<dbReference type="SMART" id="SM00066">
    <property type="entry name" value="GAL4"/>
    <property type="match status" value="1"/>
</dbReference>
<feature type="compositionally biased region" description="Acidic residues" evidence="6">
    <location>
        <begin position="198"/>
        <end position="210"/>
    </location>
</feature>
<dbReference type="Proteomes" id="UP000033710">
    <property type="component" value="Unassembled WGS sequence"/>
</dbReference>
<feature type="compositionally biased region" description="Low complexity" evidence="6">
    <location>
        <begin position="532"/>
        <end position="541"/>
    </location>
</feature>
<evidence type="ECO:0000256" key="6">
    <source>
        <dbReference type="SAM" id="MobiDB-lite"/>
    </source>
</evidence>
<evidence type="ECO:0000256" key="2">
    <source>
        <dbReference type="ARBA" id="ARBA00022723"/>
    </source>
</evidence>
<dbReference type="Pfam" id="PF04082">
    <property type="entry name" value="Fungal_trans"/>
    <property type="match status" value="1"/>
</dbReference>
<dbReference type="Gene3D" id="4.10.240.10">
    <property type="entry name" value="Zn(2)-C6 fungal-type DNA-binding domain"/>
    <property type="match status" value="1"/>
</dbReference>
<dbReference type="RefSeq" id="XP_016586476.1">
    <property type="nucleotide sequence ID" value="XM_016730717.1"/>
</dbReference>
<sequence length="1112" mass="119761">MDAPPQPLTNGTGVRPADPPDDDGSPPPDDLPACLSCRKRKSRCSRETPSCAQCIRLGCECLYVSKQKPGLKAGVVDTLSRRLDSQLTLTEFLEKLFLDSTGNKKPHLAFLDLDIGQLPSPFTPGLAGAGGPSSGHARLSAYAHAGGVSGGAGANGNGNSSASSPESSASNHRRPRQRSGVAQSRKRRRLDQNGSGGDDADSDDDDDDDDNHQGASHAGHGRPQYLFLDDPPYHHRRHGRRNGDHDISDDDDSNASSSSLDHAWIPPLPALPLLKAIVEAHFQTVHHWVPILHPTRFRALLDNPRERRRRAVLIHAIIAMSIKYVDFGPFGLKSRHVARQIRLSRRAVQLNALDGLSFINTQALIFLAFDYMGSGLIAKAWPIVAALTREVVFLQLTVEPDDASARPTPLVKPGALFDGARDWTEAEERRRIFWGVFFLDRISSISAGWLPNLTATDAHRRLPCSGGFWAREETVTTPYFALWDSRENEGGGKAIGSMAAPSTITTAFHQSPEYYYGNTHHPMASPVTARDGTTSSGPSATSGGGGGGSSSASAANTNKLGALAYCIEATEHLSHVSAFYARQPPPAPSLGETVTAAGAGAGVGAEDRAAMNAWLTRFKELDLRLVHWKMHLPPQWADWHVSLKIDPNLTLSHLSHLASMILLHQHIAYPPPQWSSLVRPSLPSVCSAETCEQAVADMVAISQKYLRYVGGLACGQFAFCLFVAARFVLVHGRISRTALPGGGSGTTASGVPTLSSTSSSSADDTPPSFFALLESLDNISVRWNGYCVPDEEESGDSMNNTTGEQTRDNDGAPPPADETKRWRQPLDLAALYAARLRSLHQKATSIGADINTPLLAVDDMIALLSTSTMEGLFKIKPSPPNTHDALDAAAAVGVAASTSTPSGLSSSAASHLRSPSVIHGGGVEIASILQNPVPASVASRTPAMTPMPAMTSVGPLTSPVNNGPDGSIMGYGSMRGGPVSANVSNVRMVPGTPATAANVFNMDMVAQQHPHHQHPLHHQHQQQQQQQQHPHQQHQHQPPPQHPHQHPIQPPPPQYPQHPQHTQQPQQQHQQQQQPGIDEEDEFVAMSHLLLGNQFLDMERVMMRNDASFLLR</sequence>
<feature type="region of interest" description="Disordered" evidence="6">
    <location>
        <begin position="519"/>
        <end position="553"/>
    </location>
</feature>
<dbReference type="SMART" id="SM00906">
    <property type="entry name" value="Fungal_trans"/>
    <property type="match status" value="1"/>
</dbReference>
<feature type="region of interest" description="Disordered" evidence="6">
    <location>
        <begin position="790"/>
        <end position="820"/>
    </location>
</feature>
<dbReference type="PANTHER" id="PTHR47338:SF23">
    <property type="entry name" value="ZN(II)2CYS6 TRANSCRIPTION FACTOR (EUROFUNG)"/>
    <property type="match status" value="1"/>
</dbReference>
<dbReference type="PANTHER" id="PTHR47338">
    <property type="entry name" value="ZN(II)2CYS6 TRANSCRIPTION FACTOR (EUROFUNG)-RELATED"/>
    <property type="match status" value="1"/>
</dbReference>
<feature type="region of interest" description="Disordered" evidence="6">
    <location>
        <begin position="741"/>
        <end position="763"/>
    </location>
</feature>
<feature type="compositionally biased region" description="Low complexity" evidence="6">
    <location>
        <begin position="1021"/>
        <end position="1030"/>
    </location>
</feature>
<keyword evidence="5" id="KW-0539">Nucleus</keyword>
<organism evidence="8 9">
    <name type="scientific">Sporothrix schenckii 1099-18</name>
    <dbReference type="NCBI Taxonomy" id="1397361"/>
    <lineage>
        <taxon>Eukaryota</taxon>
        <taxon>Fungi</taxon>
        <taxon>Dikarya</taxon>
        <taxon>Ascomycota</taxon>
        <taxon>Pezizomycotina</taxon>
        <taxon>Sordariomycetes</taxon>
        <taxon>Sordariomycetidae</taxon>
        <taxon>Ophiostomatales</taxon>
        <taxon>Ophiostomataceae</taxon>
        <taxon>Sporothrix</taxon>
    </lineage>
</organism>
<reference evidence="8 9" key="2">
    <citation type="journal article" date="2015" name="Eukaryot. Cell">
        <title>Asexual propagation of a virulent clone complex in a human and feline outbreak of sporotrichosis.</title>
        <authorList>
            <person name="Teixeira Mde M."/>
            <person name="Rodrigues A.M."/>
            <person name="Tsui C.K."/>
            <person name="de Almeida L.G."/>
            <person name="Van Diepeningen A.D."/>
            <person name="van den Ende B.G."/>
            <person name="Fernandes G.F."/>
            <person name="Kano R."/>
            <person name="Hamelin R.C."/>
            <person name="Lopes-Bezerra L.M."/>
            <person name="Vasconcelos A.T."/>
            <person name="de Hoog S."/>
            <person name="de Camargo Z.P."/>
            <person name="Felipe M.S."/>
        </authorList>
    </citation>
    <scope>NUCLEOTIDE SEQUENCE [LARGE SCALE GENOMIC DNA]</scope>
    <source>
        <strain evidence="8 9">1099-18</strain>
    </source>
</reference>
<evidence type="ECO:0000313" key="9">
    <source>
        <dbReference type="Proteomes" id="UP000033710"/>
    </source>
</evidence>
<dbReference type="InterPro" id="IPR007219">
    <property type="entry name" value="XnlR_reg_dom"/>
</dbReference>
<dbReference type="PROSITE" id="PS50048">
    <property type="entry name" value="ZN2_CY6_FUNGAL_2"/>
    <property type="match status" value="1"/>
</dbReference>
<dbReference type="GO" id="GO:0008270">
    <property type="term" value="F:zinc ion binding"/>
    <property type="evidence" value="ECO:0007669"/>
    <property type="project" value="InterPro"/>
</dbReference>
<dbReference type="PROSITE" id="PS00463">
    <property type="entry name" value="ZN2_CY6_FUNGAL_1"/>
    <property type="match status" value="1"/>
</dbReference>
<evidence type="ECO:0000259" key="7">
    <source>
        <dbReference type="PROSITE" id="PS50048"/>
    </source>
</evidence>
<evidence type="ECO:0000256" key="4">
    <source>
        <dbReference type="ARBA" id="ARBA00023163"/>
    </source>
</evidence>
<feature type="compositionally biased region" description="Pro residues" evidence="6">
    <location>
        <begin position="1037"/>
        <end position="1056"/>
    </location>
</feature>
<dbReference type="GO" id="GO:0006351">
    <property type="term" value="P:DNA-templated transcription"/>
    <property type="evidence" value="ECO:0007669"/>
    <property type="project" value="InterPro"/>
</dbReference>
<feature type="domain" description="Zn(2)-C6 fungal-type" evidence="7">
    <location>
        <begin position="33"/>
        <end position="63"/>
    </location>
</feature>
<proteinExistence type="predicted"/>
<keyword evidence="3" id="KW-0805">Transcription regulation</keyword>
<feature type="region of interest" description="Disordered" evidence="6">
    <location>
        <begin position="1"/>
        <end position="31"/>
    </location>
</feature>
<dbReference type="InterPro" id="IPR001138">
    <property type="entry name" value="Zn2Cys6_DnaBD"/>
</dbReference>
<evidence type="ECO:0000313" key="8">
    <source>
        <dbReference type="EMBL" id="KJR83800.1"/>
    </source>
</evidence>
<name>A0A0F2M4R7_SPOSC</name>
<dbReference type="CDD" id="cd12148">
    <property type="entry name" value="fungal_TF_MHR"/>
    <property type="match status" value="1"/>
</dbReference>
<gene>
    <name evidence="8" type="ORF">SPSK_03902</name>
</gene>
<dbReference type="AlphaFoldDB" id="A0A0F2M4R7"/>
<protein>
    <recommendedName>
        <fullName evidence="7">Zn(2)-C6 fungal-type domain-containing protein</fullName>
    </recommendedName>
</protein>
<comment type="subcellular location">
    <subcellularLocation>
        <location evidence="1">Nucleus</location>
    </subcellularLocation>
</comment>
<accession>A0A0F2M4R7</accession>
<dbReference type="EMBL" id="AXCR01000009">
    <property type="protein sequence ID" value="KJR83800.1"/>
    <property type="molecule type" value="Genomic_DNA"/>
</dbReference>
<comment type="caution">
    <text evidence="8">The sequence shown here is derived from an EMBL/GenBank/DDBJ whole genome shotgun (WGS) entry which is preliminary data.</text>
</comment>
<feature type="compositionally biased region" description="Basic residues" evidence="6">
    <location>
        <begin position="1009"/>
        <end position="1020"/>
    </location>
</feature>
<dbReference type="GO" id="GO:0000981">
    <property type="term" value="F:DNA-binding transcription factor activity, RNA polymerase II-specific"/>
    <property type="evidence" value="ECO:0007669"/>
    <property type="project" value="InterPro"/>
</dbReference>
<dbReference type="SUPFAM" id="SSF57701">
    <property type="entry name" value="Zn2/Cys6 DNA-binding domain"/>
    <property type="match status" value="1"/>
</dbReference>
<reference evidence="8 9" key="1">
    <citation type="journal article" date="2014" name="BMC Genomics">
        <title>Comparative genomics of the major fungal agents of human and animal Sporotrichosis: Sporothrix schenckii and Sporothrix brasiliensis.</title>
        <authorList>
            <person name="Teixeira M.M."/>
            <person name="de Almeida L.G."/>
            <person name="Kubitschek-Barreira P."/>
            <person name="Alves F.L."/>
            <person name="Kioshima E.S."/>
            <person name="Abadio A.K."/>
            <person name="Fernandes L."/>
            <person name="Derengowski L.S."/>
            <person name="Ferreira K.S."/>
            <person name="Souza R.C."/>
            <person name="Ruiz J.C."/>
            <person name="de Andrade N.C."/>
            <person name="Paes H.C."/>
            <person name="Nicola A.M."/>
            <person name="Albuquerque P."/>
            <person name="Gerber A.L."/>
            <person name="Martins V.P."/>
            <person name="Peconick L.D."/>
            <person name="Neto A.V."/>
            <person name="Chaucanez C.B."/>
            <person name="Silva P.A."/>
            <person name="Cunha O.L."/>
            <person name="de Oliveira F.F."/>
            <person name="dos Santos T.C."/>
            <person name="Barros A.L."/>
            <person name="Soares M.A."/>
            <person name="de Oliveira L.M."/>
            <person name="Marini M.M."/>
            <person name="Villalobos-Duno H."/>
            <person name="Cunha M.M."/>
            <person name="de Hoog S."/>
            <person name="da Silveira J.F."/>
            <person name="Henrissat B."/>
            <person name="Nino-Vega G.A."/>
            <person name="Cisalpino P.S."/>
            <person name="Mora-Montes H.M."/>
            <person name="Almeida S.R."/>
            <person name="Stajich J.E."/>
            <person name="Lopes-Bezerra L.M."/>
            <person name="Vasconcelos A.T."/>
            <person name="Felipe M.S."/>
        </authorList>
    </citation>
    <scope>NUCLEOTIDE SEQUENCE [LARGE SCALE GENOMIC DNA]</scope>
    <source>
        <strain evidence="8 9">1099-18</strain>
    </source>
</reference>
<dbReference type="VEuPathDB" id="FungiDB:SPSK_03902"/>
<dbReference type="InterPro" id="IPR050815">
    <property type="entry name" value="TF_fung"/>
</dbReference>